<keyword evidence="3" id="KW-1185">Reference proteome</keyword>
<proteinExistence type="predicted"/>
<keyword evidence="1" id="KW-1133">Transmembrane helix</keyword>
<keyword evidence="1" id="KW-0812">Transmembrane</keyword>
<evidence type="ECO:0000256" key="1">
    <source>
        <dbReference type="SAM" id="Phobius"/>
    </source>
</evidence>
<keyword evidence="1" id="KW-0472">Membrane</keyword>
<sequence>MRQSELHAPKMLWSKPSHGMKGPMPASKSQDTSPFLWSTYFFLFLSLLKSKSFRSRKYYFLICRFSSPSQIEKKKNLPLTSLHMILDLVVASLYFQTHSQASIYLSSLLRLILRIGWNLVVIWMGYESGGELRGAEKYARAWRLILRIGWNLVVIRMGYESGDELRGAEKLFYMIKLFLSNKKSCLWQSKLFCSSAEQYENFVDFWKMGNDLHMSTPFHDPKHSINTPYLLICTESSKGTIFCMLALTKNNSQRLMRSRNHKLYPSEEKIVEVFICGRSFLHHSTHIWMPGLGKPYILSFFFSVCLFILLISSFNERIIPLIGLEYNSGQINTLGRTLETLPVKLPHVCARKTGLSLLNRLINCMNTCTFQLLLFQGLVPSGKAELANSKQKNLLDVFTCLSLFFVHFSFIHHVCVVDPTFQPFLSSLMKQLD</sequence>
<accession>A0A0L6VBD4</accession>
<comment type="caution">
    <text evidence="2">The sequence shown here is derived from an EMBL/GenBank/DDBJ whole genome shotgun (WGS) entry which is preliminary data.</text>
</comment>
<reference evidence="2 3" key="1">
    <citation type="submission" date="2015-08" db="EMBL/GenBank/DDBJ databases">
        <title>Next Generation Sequencing and Analysis of the Genome of Puccinia sorghi L Schw, the Causal Agent of Maize Common Rust.</title>
        <authorList>
            <person name="Rochi L."/>
            <person name="Burguener G."/>
            <person name="Darino M."/>
            <person name="Turjanski A."/>
            <person name="Kreff E."/>
            <person name="Dieguez M.J."/>
            <person name="Sacco F."/>
        </authorList>
    </citation>
    <scope>NUCLEOTIDE SEQUENCE [LARGE SCALE GENOMIC DNA]</scope>
    <source>
        <strain evidence="2 3">RO10H11247</strain>
    </source>
</reference>
<dbReference type="EMBL" id="LAVV01007016">
    <property type="protein sequence ID" value="KNZ57425.1"/>
    <property type="molecule type" value="Genomic_DNA"/>
</dbReference>
<dbReference type="AlphaFoldDB" id="A0A0L6VBD4"/>
<name>A0A0L6VBD4_9BASI</name>
<protein>
    <submittedName>
        <fullName evidence="2">Uncharacterized protein</fullName>
    </submittedName>
</protein>
<evidence type="ECO:0000313" key="3">
    <source>
        <dbReference type="Proteomes" id="UP000037035"/>
    </source>
</evidence>
<dbReference type="Proteomes" id="UP000037035">
    <property type="component" value="Unassembled WGS sequence"/>
</dbReference>
<evidence type="ECO:0000313" key="2">
    <source>
        <dbReference type="EMBL" id="KNZ57425.1"/>
    </source>
</evidence>
<dbReference type="VEuPathDB" id="FungiDB:VP01_2161g1"/>
<organism evidence="2 3">
    <name type="scientific">Puccinia sorghi</name>
    <dbReference type="NCBI Taxonomy" id="27349"/>
    <lineage>
        <taxon>Eukaryota</taxon>
        <taxon>Fungi</taxon>
        <taxon>Dikarya</taxon>
        <taxon>Basidiomycota</taxon>
        <taxon>Pucciniomycotina</taxon>
        <taxon>Pucciniomycetes</taxon>
        <taxon>Pucciniales</taxon>
        <taxon>Pucciniaceae</taxon>
        <taxon>Puccinia</taxon>
    </lineage>
</organism>
<gene>
    <name evidence="2" type="ORF">VP01_2161g1</name>
</gene>
<feature type="transmembrane region" description="Helical" evidence="1">
    <location>
        <begin position="296"/>
        <end position="314"/>
    </location>
</feature>